<dbReference type="Proteomes" id="UP000033007">
    <property type="component" value="Segment"/>
</dbReference>
<keyword evidence="1" id="KW-1133">Transmembrane helix</keyword>
<dbReference type="GeneID" id="26641697"/>
<protein>
    <submittedName>
        <fullName evidence="2">Uncharacterized protein</fullName>
    </submittedName>
</protein>
<dbReference type="EMBL" id="KP876465">
    <property type="protein sequence ID" value="AKA61736.1"/>
    <property type="molecule type" value="Genomic_DNA"/>
</dbReference>
<keyword evidence="1" id="KW-0472">Membrane</keyword>
<keyword evidence="1" id="KW-0812">Transmembrane</keyword>
<dbReference type="KEGG" id="vg:26641697"/>
<feature type="transmembrane region" description="Helical" evidence="1">
    <location>
        <begin position="38"/>
        <end position="55"/>
    </location>
</feature>
<sequence length="111" mass="11157">MAKNRSPKLTHRGVAVVALASAGLVAVALNGFPVQAALAAYAAYLLFTGHGKRVAAVIPTARQALRALCWVVVALAALAAAQGATGPGGAQLGLCLAAALAMTLRLTRNTR</sequence>
<feature type="transmembrane region" description="Helical" evidence="1">
    <location>
        <begin position="67"/>
        <end position="84"/>
    </location>
</feature>
<proteinExistence type="predicted"/>
<evidence type="ECO:0000313" key="3">
    <source>
        <dbReference type="Proteomes" id="UP000033007"/>
    </source>
</evidence>
<dbReference type="RefSeq" id="YP_009215371.1">
    <property type="nucleotide sequence ID" value="NC_028974.1"/>
</dbReference>
<gene>
    <name evidence="2" type="ORF">SEA_YDN12_69</name>
</gene>
<accession>A0A0E3JTK4</accession>
<keyword evidence="3" id="KW-1185">Reference proteome</keyword>
<feature type="transmembrane region" description="Helical" evidence="1">
    <location>
        <begin position="90"/>
        <end position="107"/>
    </location>
</feature>
<evidence type="ECO:0000313" key="2">
    <source>
        <dbReference type="EMBL" id="AKA61736.1"/>
    </source>
</evidence>
<organism evidence="2 3">
    <name type="scientific">Streptomyces phage YDN12</name>
    <dbReference type="NCBI Taxonomy" id="1636183"/>
    <lineage>
        <taxon>Viruses</taxon>
        <taxon>Duplodnaviria</taxon>
        <taxon>Heunggongvirae</taxon>
        <taxon>Uroviricota</taxon>
        <taxon>Caudoviricetes</taxon>
        <taxon>Woodruffvirus</taxon>
        <taxon>Woodruffvirus YDN12</taxon>
    </lineage>
</organism>
<name>A0A0E3JTK4_9CAUD</name>
<reference evidence="2 3" key="1">
    <citation type="submission" date="2015-03" db="EMBL/GenBank/DDBJ databases">
        <authorList>
            <person name="Djamen P.Y."/>
            <person name="Nguyen L."/>
            <person name="Gibbs Z.A."/>
            <person name="Donegan-Quick R."/>
            <person name="Visi D.K."/>
            <person name="Allen M.S."/>
            <person name="Hughes L.E."/>
            <person name="Bradley K.W."/>
            <person name="Asai D.J."/>
            <person name="Bowman C.A."/>
            <person name="Russell D.A."/>
            <person name="Pope W.H."/>
            <person name="Jacobs-Sera D."/>
            <person name="Hendrix R.W."/>
            <person name="Hatfull G.F."/>
        </authorList>
    </citation>
    <scope>NUCLEOTIDE SEQUENCE [LARGE SCALE GENOMIC DNA]</scope>
</reference>
<evidence type="ECO:0000256" key="1">
    <source>
        <dbReference type="SAM" id="Phobius"/>
    </source>
</evidence>